<name>A0A0P1A5R6_PLAHL</name>
<proteinExistence type="predicted"/>
<dbReference type="AlphaFoldDB" id="A0A0P1A5R6"/>
<reference evidence="2" key="1">
    <citation type="submission" date="2014-09" db="EMBL/GenBank/DDBJ databases">
        <authorList>
            <person name="Sharma Rahul"/>
            <person name="Thines Marco"/>
        </authorList>
    </citation>
    <scope>NUCLEOTIDE SEQUENCE [LARGE SCALE GENOMIC DNA]</scope>
</reference>
<evidence type="ECO:0000313" key="2">
    <source>
        <dbReference type="Proteomes" id="UP000054928"/>
    </source>
</evidence>
<dbReference type="RefSeq" id="XP_024571851.1">
    <property type="nucleotide sequence ID" value="XM_024724670.2"/>
</dbReference>
<dbReference type="EMBL" id="CCYD01000053">
    <property type="protein sequence ID" value="CEG35482.1"/>
    <property type="molecule type" value="Genomic_DNA"/>
</dbReference>
<dbReference type="GeneID" id="36410519"/>
<keyword evidence="2" id="KW-1185">Reference proteome</keyword>
<dbReference type="Proteomes" id="UP000054928">
    <property type="component" value="Unassembled WGS sequence"/>
</dbReference>
<accession>A0A0P1A5R6</accession>
<organism evidence="1 2">
    <name type="scientific">Plasmopara halstedii</name>
    <name type="common">Downy mildew of sunflower</name>
    <dbReference type="NCBI Taxonomy" id="4781"/>
    <lineage>
        <taxon>Eukaryota</taxon>
        <taxon>Sar</taxon>
        <taxon>Stramenopiles</taxon>
        <taxon>Oomycota</taxon>
        <taxon>Peronosporomycetes</taxon>
        <taxon>Peronosporales</taxon>
        <taxon>Peronosporaceae</taxon>
        <taxon>Plasmopara</taxon>
    </lineage>
</organism>
<protein>
    <submittedName>
        <fullName evidence="1">Uncharacterized protein</fullName>
    </submittedName>
</protein>
<sequence length="76" mass="8738">MTASNAIQTILCTAVFAYYRNRARWNTSVCLNKGNYTQFVRRGFGYDNDWSCIRLRVSVRGANLFETVGALFLDLF</sequence>
<evidence type="ECO:0000313" key="1">
    <source>
        <dbReference type="EMBL" id="CEG35482.1"/>
    </source>
</evidence>